<dbReference type="PATRIC" id="fig|754476.3.peg.2313"/>
<accession>I1XL81</accession>
<sequence length="170" mass="19015">MKVIQRLIDICLFRSGPESLPANNQLMQLVLSTYFVISVVVNQIDMSLRISLWIGLTDLIVLMTFLYVLLRMNNFLPRYQQTLMALAGAGSLLGILAMPLLWAFHQFAEQSDTANFILLALMLVMLWSLMVTAHIFRYSIETSAPKAVALTILYVFLAIITNGLVMSGVA</sequence>
<evidence type="ECO:0000313" key="2">
    <source>
        <dbReference type="Proteomes" id="UP000009144"/>
    </source>
</evidence>
<organism evidence="1 2">
    <name type="scientific">Methylophaga nitratireducenticrescens</name>
    <dbReference type="NCBI Taxonomy" id="754476"/>
    <lineage>
        <taxon>Bacteria</taxon>
        <taxon>Pseudomonadati</taxon>
        <taxon>Pseudomonadota</taxon>
        <taxon>Gammaproteobacteria</taxon>
        <taxon>Thiotrichales</taxon>
        <taxon>Piscirickettsiaceae</taxon>
        <taxon>Methylophaga</taxon>
    </lineage>
</organism>
<gene>
    <name evidence="1" type="ordered locus">Q7A_2350</name>
</gene>
<reference evidence="1 2" key="1">
    <citation type="journal article" date="2012" name="J. Bacteriol.">
        <title>Complete genome sequences of Methylophaga sp. strain JAM1 and Methylophaga sp. strain JAM7.</title>
        <authorList>
            <person name="Villeneuve C."/>
            <person name="Martineau C."/>
            <person name="Mauffrey F."/>
            <person name="Villemur R."/>
        </authorList>
    </citation>
    <scope>NUCLEOTIDE SEQUENCE [LARGE SCALE GENOMIC DNA]</scope>
    <source>
        <strain evidence="1 2">JAM1</strain>
    </source>
</reference>
<dbReference type="eggNOG" id="ENOG502ZSF9">
    <property type="taxonomic scope" value="Bacteria"/>
</dbReference>
<dbReference type="Proteomes" id="UP000009144">
    <property type="component" value="Chromosome"/>
</dbReference>
<dbReference type="AlphaFoldDB" id="I1XL81"/>
<keyword evidence="2" id="KW-1185">Reference proteome</keyword>
<name>I1XL81_METNJ</name>
<dbReference type="STRING" id="754476.Q7A_2350"/>
<dbReference type="KEGG" id="mej:Q7A_2350"/>
<dbReference type="HOGENOM" id="CLU_128121_0_0_6"/>
<evidence type="ECO:0000313" key="1">
    <source>
        <dbReference type="EMBL" id="AFI85150.1"/>
    </source>
</evidence>
<dbReference type="RefSeq" id="WP_014707515.1">
    <property type="nucleotide sequence ID" value="NC_017857.3"/>
</dbReference>
<reference evidence="1 2" key="2">
    <citation type="journal article" date="2013" name="Int. J. Syst. Evol. Microbiol.">
        <title>Methylophaga nitratireducenticrescens sp. nov. and Methylophaga frappieri sp. nov., isolated from the biofilm of the methanol-fed denitrification system treating the seawater at the Montreal Biodome.</title>
        <authorList>
            <person name="Villeneuve C."/>
            <person name="Martineau C."/>
            <person name="Mauffrey F."/>
            <person name="Villemur R."/>
        </authorList>
    </citation>
    <scope>NUCLEOTIDE SEQUENCE [LARGE SCALE GENOMIC DNA]</scope>
    <source>
        <strain evidence="1 2">JAM1</strain>
    </source>
</reference>
<proteinExistence type="predicted"/>
<protein>
    <submittedName>
        <fullName evidence="1">Uncharacterized protein</fullName>
    </submittedName>
</protein>
<dbReference type="EMBL" id="CP003390">
    <property type="protein sequence ID" value="AFI85150.1"/>
    <property type="molecule type" value="Genomic_DNA"/>
</dbReference>
<dbReference type="OrthoDB" id="6717649at2"/>